<dbReference type="RefSeq" id="WP_090740803.1">
    <property type="nucleotide sequence ID" value="NZ_FOBW01000001.1"/>
</dbReference>
<dbReference type="Proteomes" id="UP000198553">
    <property type="component" value="Unassembled WGS sequence"/>
</dbReference>
<reference evidence="2" key="1">
    <citation type="submission" date="2016-10" db="EMBL/GenBank/DDBJ databases">
        <authorList>
            <person name="Varghese N."/>
            <person name="Submissions S."/>
        </authorList>
    </citation>
    <scope>NUCLEOTIDE SEQUENCE [LARGE SCALE GENOMIC DNA]</scope>
    <source>
        <strain evidence="2">B48,IBRC-M 10115,DSM 25386,CECT 8001</strain>
    </source>
</reference>
<proteinExistence type="predicted"/>
<keyword evidence="2" id="KW-1185">Reference proteome</keyword>
<evidence type="ECO:0000313" key="2">
    <source>
        <dbReference type="Proteomes" id="UP000198553"/>
    </source>
</evidence>
<evidence type="ECO:0000313" key="1">
    <source>
        <dbReference type="EMBL" id="SEM22903.1"/>
    </source>
</evidence>
<protein>
    <submittedName>
        <fullName evidence="1">Uncharacterized protein</fullName>
    </submittedName>
</protein>
<dbReference type="EMBL" id="FOBW01000001">
    <property type="protein sequence ID" value="SEM22903.1"/>
    <property type="molecule type" value="Genomic_DNA"/>
</dbReference>
<accession>A0A1H7WN09</accession>
<dbReference type="AlphaFoldDB" id="A0A1H7WN09"/>
<organism evidence="1 2">
    <name type="scientific">Mesobacillus persicus</name>
    <dbReference type="NCBI Taxonomy" id="930146"/>
    <lineage>
        <taxon>Bacteria</taxon>
        <taxon>Bacillati</taxon>
        <taxon>Bacillota</taxon>
        <taxon>Bacilli</taxon>
        <taxon>Bacillales</taxon>
        <taxon>Bacillaceae</taxon>
        <taxon>Mesobacillus</taxon>
    </lineage>
</organism>
<gene>
    <name evidence="1" type="ORF">SAMN05192533_101514</name>
</gene>
<dbReference type="STRING" id="930146.SAMN05192533_101514"/>
<name>A0A1H7WN09_9BACI</name>
<sequence>MANETWDIQTKFTRTLIQKAENHFFSYMDHIAQNVAYLCLSAEEEGIPLKMRNDQTLSEFISDHSEEATGEFRMILQMSESVEDFFYEATHSWLVREVQDVLTELIYSDRQPLERWLNEKSELVEGNLLESFEKDSLLVTFELLDHEEIHHIVHKEITEQLLKEVYPMNFMFLYKKGEKLYRRKNR</sequence>